<reference evidence="1 2" key="1">
    <citation type="submission" date="2018-06" db="EMBL/GenBank/DDBJ databases">
        <title>Lujinxingia sediminis gen. nov. sp. nov., a new facultative anaerobic member of the class Deltaproteobacteria, and proposal of Lujinxingaceae fam. nov.</title>
        <authorList>
            <person name="Guo L.-Y."/>
            <person name="Li C.-M."/>
            <person name="Wang S."/>
            <person name="Du Z.-J."/>
        </authorList>
    </citation>
    <scope>NUCLEOTIDE SEQUENCE [LARGE SCALE GENOMIC DNA]</scope>
    <source>
        <strain evidence="1 2">FA350</strain>
    </source>
</reference>
<dbReference type="KEGG" id="bsed:DN745_18890"/>
<keyword evidence="2" id="KW-1185">Reference proteome</keyword>
<dbReference type="RefSeq" id="WP_111337407.1">
    <property type="nucleotide sequence ID" value="NZ_CP030032.1"/>
</dbReference>
<evidence type="ECO:0000313" key="1">
    <source>
        <dbReference type="EMBL" id="AWV91278.1"/>
    </source>
</evidence>
<gene>
    <name evidence="1" type="ORF">DN745_18890</name>
</gene>
<dbReference type="Proteomes" id="UP000249799">
    <property type="component" value="Chromosome"/>
</dbReference>
<dbReference type="EMBL" id="CP030032">
    <property type="protein sequence ID" value="AWV91278.1"/>
    <property type="molecule type" value="Genomic_DNA"/>
</dbReference>
<sequence>MQSRIFTSSRRLSLLLGMLLVVGLAGGCSSDSDSDSDDKGSSSTDNKGISLTYDGETLKAGTSVSAVNSMFIGKDFTTTIISGWASTEGEAKFGTITTRIKLEGDADDTLTPGRYELEEDTSGMGNLSGPMKAALVIEKGTLGLPGSVEATSGSFTISSAEMDGSKLAQISIDFDGTFKNKSDDTDTAEYQVKGSIELPKK</sequence>
<evidence type="ECO:0000313" key="2">
    <source>
        <dbReference type="Proteomes" id="UP000249799"/>
    </source>
</evidence>
<organism evidence="1 2">
    <name type="scientific">Bradymonas sediminis</name>
    <dbReference type="NCBI Taxonomy" id="1548548"/>
    <lineage>
        <taxon>Bacteria</taxon>
        <taxon>Deltaproteobacteria</taxon>
        <taxon>Bradymonadales</taxon>
        <taxon>Bradymonadaceae</taxon>
        <taxon>Bradymonas</taxon>
    </lineage>
</organism>
<accession>A0A2Z4FRI4</accession>
<dbReference type="AlphaFoldDB" id="A0A2Z4FRI4"/>
<proteinExistence type="predicted"/>
<name>A0A2Z4FRI4_9DELT</name>
<dbReference type="PROSITE" id="PS51257">
    <property type="entry name" value="PROKAR_LIPOPROTEIN"/>
    <property type="match status" value="1"/>
</dbReference>
<protein>
    <submittedName>
        <fullName evidence="1">Uncharacterized protein</fullName>
    </submittedName>
</protein>